<sequence>MGKAPKTPRSKHRAALPYRPRDRHLSDISDRVNSPLPREDEMHRTHPRGFDNDHARNLETFVHDLAGSLTYSFPAKDDPFPAVYVALMRWVDDNLGVQSEINKLRRVFESKFNFEVEEWYIPTSNPYEFLEEKIFHFKKAHQIENDLLIFYYGGHAGKDLTRGRSIWYAHPGKESPSLNWYNLQPMLLEASPRVLIILDCCFAANAARDTSFGTAKELLAACGRESETPGVCDLSFTSVLVEVLQDLGRTPFTVAKLYSRLVTERKQLKGTPIYVPLSEHGSNSITIPPMPRSLPPVRYQGGSEDGFAPSDQAGVPPDENTPFYRTPPDSASSPNFAPLPPTKPDTRVLLSVSVAEDIGHDTAQWVHWLTTGAPWGVTKIDAKIDVAVESIFKSHSTLVIVSIPIIAWIQLPETAAYQFIGFVQSANLYRQSGYEPPLERTLWTKRKRTNSNLNDSIGFTSSPTKIRRKQLLLTPP</sequence>
<feature type="compositionally biased region" description="Basic residues" evidence="1">
    <location>
        <begin position="1"/>
        <end position="14"/>
    </location>
</feature>
<organism evidence="2 3">
    <name type="scientific">Cladonia borealis</name>
    <dbReference type="NCBI Taxonomy" id="184061"/>
    <lineage>
        <taxon>Eukaryota</taxon>
        <taxon>Fungi</taxon>
        <taxon>Dikarya</taxon>
        <taxon>Ascomycota</taxon>
        <taxon>Pezizomycotina</taxon>
        <taxon>Lecanoromycetes</taxon>
        <taxon>OSLEUM clade</taxon>
        <taxon>Lecanoromycetidae</taxon>
        <taxon>Lecanorales</taxon>
        <taxon>Lecanorineae</taxon>
        <taxon>Cladoniaceae</taxon>
        <taxon>Cladonia</taxon>
    </lineage>
</organism>
<proteinExistence type="predicted"/>
<dbReference type="Proteomes" id="UP001166286">
    <property type="component" value="Unassembled WGS sequence"/>
</dbReference>
<feature type="compositionally biased region" description="Basic and acidic residues" evidence="1">
    <location>
        <begin position="37"/>
        <end position="50"/>
    </location>
</feature>
<evidence type="ECO:0000313" key="2">
    <source>
        <dbReference type="EMBL" id="KAK0513102.1"/>
    </source>
</evidence>
<protein>
    <submittedName>
        <fullName evidence="2">Uncharacterized protein</fullName>
    </submittedName>
</protein>
<dbReference type="AlphaFoldDB" id="A0AA39V2B3"/>
<dbReference type="EMBL" id="JAFEKC020000008">
    <property type="protein sequence ID" value="KAK0513102.1"/>
    <property type="molecule type" value="Genomic_DNA"/>
</dbReference>
<comment type="caution">
    <text evidence="2">The sequence shown here is derived from an EMBL/GenBank/DDBJ whole genome shotgun (WGS) entry which is preliminary data.</text>
</comment>
<feature type="compositionally biased region" description="Basic and acidic residues" evidence="1">
    <location>
        <begin position="19"/>
        <end position="30"/>
    </location>
</feature>
<feature type="region of interest" description="Disordered" evidence="1">
    <location>
        <begin position="1"/>
        <end position="50"/>
    </location>
</feature>
<gene>
    <name evidence="2" type="ORF">JMJ35_004088</name>
</gene>
<name>A0AA39V2B3_9LECA</name>
<keyword evidence="3" id="KW-1185">Reference proteome</keyword>
<reference evidence="2" key="1">
    <citation type="submission" date="2023-03" db="EMBL/GenBank/DDBJ databases">
        <title>Complete genome of Cladonia borealis.</title>
        <authorList>
            <person name="Park H."/>
        </authorList>
    </citation>
    <scope>NUCLEOTIDE SEQUENCE</scope>
    <source>
        <strain evidence="2">ANT050790</strain>
    </source>
</reference>
<accession>A0AA39V2B3</accession>
<evidence type="ECO:0000313" key="3">
    <source>
        <dbReference type="Proteomes" id="UP001166286"/>
    </source>
</evidence>
<feature type="region of interest" description="Disordered" evidence="1">
    <location>
        <begin position="284"/>
        <end position="342"/>
    </location>
</feature>
<evidence type="ECO:0000256" key="1">
    <source>
        <dbReference type="SAM" id="MobiDB-lite"/>
    </source>
</evidence>